<dbReference type="Gene3D" id="3.40.50.300">
    <property type="entry name" value="P-loop containing nucleotide triphosphate hydrolases"/>
    <property type="match status" value="1"/>
</dbReference>
<keyword evidence="2" id="KW-0067">ATP-binding</keyword>
<evidence type="ECO:0000313" key="6">
    <source>
        <dbReference type="Proteomes" id="UP000266720"/>
    </source>
</evidence>
<dbReference type="GeneID" id="16572998"/>
<dbReference type="InterPro" id="IPR041628">
    <property type="entry name" value="ChlI/MoxR_AAA_lid"/>
</dbReference>
<dbReference type="FunFam" id="3.40.50.300:FF:000640">
    <property type="entry name" value="MoxR family ATPase"/>
    <property type="match status" value="1"/>
</dbReference>
<proteinExistence type="predicted"/>
<evidence type="ECO:0000256" key="2">
    <source>
        <dbReference type="ARBA" id="ARBA00022840"/>
    </source>
</evidence>
<dbReference type="KEGG" id="tcb:TCARB_1434"/>
<dbReference type="PANTHER" id="PTHR42759">
    <property type="entry name" value="MOXR FAMILY PROTEIN"/>
    <property type="match status" value="1"/>
</dbReference>
<evidence type="ECO:0000259" key="3">
    <source>
        <dbReference type="Pfam" id="PF07726"/>
    </source>
</evidence>
<dbReference type="SUPFAM" id="SSF52540">
    <property type="entry name" value="P-loop containing nucleoside triphosphate hydrolases"/>
    <property type="match status" value="1"/>
</dbReference>
<protein>
    <submittedName>
        <fullName evidence="5">Methanol dehydrogenase regulatory protein</fullName>
    </submittedName>
</protein>
<name>A0A3G1A6A9_9CREN</name>
<dbReference type="InterPro" id="IPR011703">
    <property type="entry name" value="ATPase_AAA-3"/>
</dbReference>
<dbReference type="STRING" id="697581.TCARB_1434"/>
<sequence length="319" mass="36136">MSSPEKQKLEKVFTEIEKAVIGKRNVVEKLLVALLSGGHVLIEDYPGLAKTLLASTFARVLDLEFRRIQFTPDLLPADITGSHIFDMHSSTFKFRRGPIFTNLLLADEINRAPPKTQSALLEAMQERQVTVDGVTFQLETPFMVIATLNPIEYEGTYPLPEAQLDRFLLKIRMGYPSYEEEVLILKKRVERKKDQADVEKVLSKNDILELVKKVEDVYVDDTIFTYIVNICRATRELKEVEVGVSPRGTESLLKASRALAFIRGRDYVLPDDVKEIAPSVLAHRLVMKSESLVRGLTPEILIDRVLQRVEVPRDFGGKA</sequence>
<dbReference type="Pfam" id="PF17863">
    <property type="entry name" value="AAA_lid_2"/>
    <property type="match status" value="1"/>
</dbReference>
<evidence type="ECO:0000313" key="5">
    <source>
        <dbReference type="EMBL" id="AJB42480.1"/>
    </source>
</evidence>
<dbReference type="AlphaFoldDB" id="A0A3G1A6A9"/>
<evidence type="ECO:0000256" key="1">
    <source>
        <dbReference type="ARBA" id="ARBA00022741"/>
    </source>
</evidence>
<accession>A0A3G1A6A9</accession>
<dbReference type="PIRSF" id="PIRSF002849">
    <property type="entry name" value="AAA_ATPase_chaperone_MoxR_prd"/>
    <property type="match status" value="1"/>
</dbReference>
<feature type="domain" description="ATPase AAA-3" evidence="3">
    <location>
        <begin position="39"/>
        <end position="169"/>
    </location>
</feature>
<dbReference type="InterPro" id="IPR027417">
    <property type="entry name" value="P-loop_NTPase"/>
</dbReference>
<reference evidence="6" key="1">
    <citation type="book" date="2010" name="EXTREMOPHILES" publisher="0:0-0">
        <title>Complete genome sequences of ten hyperthermophilic archaea reveal their metabolic capabilities and possible ecological roles.</title>
        <editorList>
            <person name="?"/>
        </editorList>
        <authorList>
            <person name="Ravin N.V."/>
            <person name="Mardanov A.V."/>
            <person name="Bonch-Osmolovskaya E.A."/>
            <person name="Skryabin K.G."/>
        </authorList>
    </citation>
    <scope>NUCLEOTIDE SEQUENCE [LARGE SCALE GENOMIC DNA]</scope>
    <source>
        <strain evidence="6">1505</strain>
    </source>
</reference>
<organism evidence="5 6">
    <name type="scientific">Thermofilum adornatum 1505</name>
    <dbReference type="NCBI Taxonomy" id="697581"/>
    <lineage>
        <taxon>Archaea</taxon>
        <taxon>Thermoproteota</taxon>
        <taxon>Thermoprotei</taxon>
        <taxon>Thermofilales</taxon>
        <taxon>Thermofilaceae</taxon>
        <taxon>Thermofilum</taxon>
    </lineage>
</organism>
<dbReference type="RefSeq" id="WP_020962045.1">
    <property type="nucleotide sequence ID" value="NZ_CP007493.1"/>
</dbReference>
<dbReference type="GeneID" id="25406840"/>
<gene>
    <name evidence="5" type="ORF">TCARB_1434</name>
</gene>
<dbReference type="Gene3D" id="1.10.8.80">
    <property type="entry name" value="Magnesium chelatase subunit I, C-Terminal domain"/>
    <property type="match status" value="1"/>
</dbReference>
<dbReference type="Pfam" id="PF07726">
    <property type="entry name" value="AAA_3"/>
    <property type="match status" value="1"/>
</dbReference>
<dbReference type="GO" id="GO:0016887">
    <property type="term" value="F:ATP hydrolysis activity"/>
    <property type="evidence" value="ECO:0007669"/>
    <property type="project" value="InterPro"/>
</dbReference>
<dbReference type="GO" id="GO:0005524">
    <property type="term" value="F:ATP binding"/>
    <property type="evidence" value="ECO:0007669"/>
    <property type="project" value="UniProtKB-KW"/>
</dbReference>
<keyword evidence="1" id="KW-0547">Nucleotide-binding</keyword>
<dbReference type="Proteomes" id="UP000266720">
    <property type="component" value="Chromosome"/>
</dbReference>
<dbReference type="PANTHER" id="PTHR42759:SF5">
    <property type="entry name" value="METHANOL DEHYDROGENASE REGULATOR"/>
    <property type="match status" value="1"/>
</dbReference>
<evidence type="ECO:0000259" key="4">
    <source>
        <dbReference type="Pfam" id="PF17863"/>
    </source>
</evidence>
<dbReference type="EMBL" id="CP007493">
    <property type="protein sequence ID" value="AJB42480.1"/>
    <property type="molecule type" value="Genomic_DNA"/>
</dbReference>
<feature type="domain" description="ChlI/MoxR AAA lid" evidence="4">
    <location>
        <begin position="232"/>
        <end position="289"/>
    </location>
</feature>
<dbReference type="InterPro" id="IPR050764">
    <property type="entry name" value="CbbQ/NirQ/NorQ/GpvN"/>
</dbReference>